<evidence type="ECO:0000259" key="1">
    <source>
        <dbReference type="Pfam" id="PF05065"/>
    </source>
</evidence>
<evidence type="ECO:0000313" key="3">
    <source>
        <dbReference type="Proteomes" id="UP000540919"/>
    </source>
</evidence>
<name>A0ABX2NAY3_9FIRM</name>
<protein>
    <submittedName>
        <fullName evidence="2">Phage major capsid protein</fullName>
    </submittedName>
</protein>
<reference evidence="2 3" key="1">
    <citation type="submission" date="2020-06" db="EMBL/GenBank/DDBJ databases">
        <title>Anaerococcus sp. nov., isolated form swine feces.</title>
        <authorList>
            <person name="Yu S."/>
        </authorList>
    </citation>
    <scope>NUCLEOTIDE SEQUENCE [LARGE SCALE GENOMIC DNA]</scope>
    <source>
        <strain evidence="2 3">AGMB00486</strain>
    </source>
</reference>
<dbReference type="Proteomes" id="UP000540919">
    <property type="component" value="Unassembled WGS sequence"/>
</dbReference>
<dbReference type="RefSeq" id="WP_176269924.1">
    <property type="nucleotide sequence ID" value="NZ_JABVBA010000007.1"/>
</dbReference>
<accession>A0ABX2NAY3</accession>
<feature type="domain" description="Phage capsid-like C-terminal" evidence="1">
    <location>
        <begin position="10"/>
        <end position="291"/>
    </location>
</feature>
<dbReference type="SUPFAM" id="SSF56563">
    <property type="entry name" value="Major capsid protein gp5"/>
    <property type="match status" value="1"/>
</dbReference>
<sequence>MTTTRNNLFEPKLVNNLISKVKGYSTLTKLSKQVPIAFNGNKEFVFSMDKEIDIVAEGGKKSEGGLSLATRVIVPIKVEYGARITDEFLYATEEEKLNILGAFTDGYAKKLAKGIDLMGIHGINPRTGEVSNIINNNDIAHKVTQKTTFNEKDPDTNMEEAIQLVIAAEGDVTGLAMDPSFSSCLAKQKNNNDAGDRLFPELRWGAKPSSINGIPVDIHSTVGNGSKIKAIVGDFENGFKWGYAKQIPFEIIKYGDPDNSGQDLKGHNQIYLRSETYLGWSILEPNHFAIIEKSEG</sequence>
<gene>
    <name evidence="2" type="ORF">HV819_07775</name>
</gene>
<dbReference type="EMBL" id="JABVBA010000007">
    <property type="protein sequence ID" value="NVF11876.1"/>
    <property type="molecule type" value="Genomic_DNA"/>
</dbReference>
<comment type="caution">
    <text evidence="2">The sequence shown here is derived from an EMBL/GenBank/DDBJ whole genome shotgun (WGS) entry which is preliminary data.</text>
</comment>
<keyword evidence="3" id="KW-1185">Reference proteome</keyword>
<organism evidence="2 3">
    <name type="scientific">Anaerococcus faecalis</name>
    <dbReference type="NCBI Taxonomy" id="2742993"/>
    <lineage>
        <taxon>Bacteria</taxon>
        <taxon>Bacillati</taxon>
        <taxon>Bacillota</taxon>
        <taxon>Tissierellia</taxon>
        <taxon>Tissierellales</taxon>
        <taxon>Peptoniphilaceae</taxon>
        <taxon>Anaerococcus</taxon>
    </lineage>
</organism>
<dbReference type="InterPro" id="IPR054612">
    <property type="entry name" value="Phage_capsid-like_C"/>
</dbReference>
<dbReference type="Pfam" id="PF05065">
    <property type="entry name" value="Phage_capsid"/>
    <property type="match status" value="1"/>
</dbReference>
<proteinExistence type="predicted"/>
<evidence type="ECO:0000313" key="2">
    <source>
        <dbReference type="EMBL" id="NVF11876.1"/>
    </source>
</evidence>